<dbReference type="OrthoDB" id="9815750at2"/>
<keyword evidence="18" id="KW-1185">Reference proteome</keyword>
<keyword evidence="7 14" id="KW-0812">Transmembrane</keyword>
<dbReference type="SUPFAM" id="SSF103190">
    <property type="entry name" value="Sensory domain-like"/>
    <property type="match status" value="1"/>
</dbReference>
<dbReference type="CDD" id="cd12914">
    <property type="entry name" value="PDC1_DGC_like"/>
    <property type="match status" value="1"/>
</dbReference>
<comment type="caution">
    <text evidence="17">The sequence shown here is derived from an EMBL/GenBank/DDBJ whole genome shotgun (WGS) entry which is preliminary data.</text>
</comment>
<organism evidence="17 18">
    <name type="scientific">Anaerobacillus arseniciselenatis</name>
    <dbReference type="NCBI Taxonomy" id="85682"/>
    <lineage>
        <taxon>Bacteria</taxon>
        <taxon>Bacillati</taxon>
        <taxon>Bacillota</taxon>
        <taxon>Bacilli</taxon>
        <taxon>Bacillales</taxon>
        <taxon>Bacillaceae</taxon>
        <taxon>Anaerobacillus</taxon>
    </lineage>
</organism>
<dbReference type="PROSITE" id="PS50109">
    <property type="entry name" value="HIS_KIN"/>
    <property type="match status" value="1"/>
</dbReference>
<dbReference type="EC" id="2.7.13.3" evidence="3"/>
<dbReference type="InterPro" id="IPR003661">
    <property type="entry name" value="HisK_dim/P_dom"/>
</dbReference>
<dbReference type="Pfam" id="PF00672">
    <property type="entry name" value="HAMP"/>
    <property type="match status" value="1"/>
</dbReference>
<evidence type="ECO:0000259" key="15">
    <source>
        <dbReference type="PROSITE" id="PS50109"/>
    </source>
</evidence>
<evidence type="ECO:0000256" key="2">
    <source>
        <dbReference type="ARBA" id="ARBA00004651"/>
    </source>
</evidence>
<dbReference type="GO" id="GO:0005524">
    <property type="term" value="F:ATP binding"/>
    <property type="evidence" value="ECO:0007669"/>
    <property type="project" value="UniProtKB-KW"/>
</dbReference>
<keyword evidence="4" id="KW-1003">Cell membrane</keyword>
<dbReference type="RefSeq" id="WP_071313261.1">
    <property type="nucleotide sequence ID" value="NZ_MLQQ01000018.1"/>
</dbReference>
<evidence type="ECO:0000256" key="3">
    <source>
        <dbReference type="ARBA" id="ARBA00012438"/>
    </source>
</evidence>
<dbReference type="Gene3D" id="3.30.565.10">
    <property type="entry name" value="Histidine kinase-like ATPase, C-terminal domain"/>
    <property type="match status" value="1"/>
</dbReference>
<keyword evidence="5" id="KW-0597">Phosphoprotein</keyword>
<evidence type="ECO:0000256" key="1">
    <source>
        <dbReference type="ARBA" id="ARBA00000085"/>
    </source>
</evidence>
<dbReference type="GO" id="GO:0005886">
    <property type="term" value="C:plasma membrane"/>
    <property type="evidence" value="ECO:0007669"/>
    <property type="project" value="UniProtKB-SubCell"/>
</dbReference>
<evidence type="ECO:0000256" key="9">
    <source>
        <dbReference type="ARBA" id="ARBA00022777"/>
    </source>
</evidence>
<dbReference type="Pfam" id="PF02518">
    <property type="entry name" value="HATPase_c"/>
    <property type="match status" value="1"/>
</dbReference>
<keyword evidence="6" id="KW-0808">Transferase</keyword>
<evidence type="ECO:0000313" key="17">
    <source>
        <dbReference type="EMBL" id="OIJ12954.1"/>
    </source>
</evidence>
<evidence type="ECO:0000256" key="8">
    <source>
        <dbReference type="ARBA" id="ARBA00022741"/>
    </source>
</evidence>
<dbReference type="Proteomes" id="UP000180098">
    <property type="component" value="Unassembled WGS sequence"/>
</dbReference>
<dbReference type="CDD" id="cd06225">
    <property type="entry name" value="HAMP"/>
    <property type="match status" value="1"/>
</dbReference>
<dbReference type="GO" id="GO:0000155">
    <property type="term" value="F:phosphorelay sensor kinase activity"/>
    <property type="evidence" value="ECO:0007669"/>
    <property type="project" value="InterPro"/>
</dbReference>
<keyword evidence="10" id="KW-0067">ATP-binding</keyword>
<dbReference type="InterPro" id="IPR005467">
    <property type="entry name" value="His_kinase_dom"/>
</dbReference>
<dbReference type="Gene3D" id="6.10.340.10">
    <property type="match status" value="1"/>
</dbReference>
<evidence type="ECO:0000256" key="12">
    <source>
        <dbReference type="ARBA" id="ARBA00023012"/>
    </source>
</evidence>
<dbReference type="InterPro" id="IPR003660">
    <property type="entry name" value="HAMP_dom"/>
</dbReference>
<evidence type="ECO:0000259" key="16">
    <source>
        <dbReference type="PROSITE" id="PS50885"/>
    </source>
</evidence>
<keyword evidence="12" id="KW-0902">Two-component regulatory system</keyword>
<dbReference type="InterPro" id="IPR029151">
    <property type="entry name" value="Sensor-like_sf"/>
</dbReference>
<comment type="catalytic activity">
    <reaction evidence="1">
        <text>ATP + protein L-histidine = ADP + protein N-phospho-L-histidine.</text>
        <dbReference type="EC" id="2.7.13.3"/>
    </reaction>
</comment>
<keyword evidence="13 14" id="KW-0472">Membrane</keyword>
<accession>A0A1S2LKU0</accession>
<sequence>MFKTLRAKLLFFVLFTTFLSLFVVGYVSYESKKTAITEQIEQSFFMYTDILALNVEELILETIKDVNYLAENTILKDPNSSREEIRNEIEKFIEYHSIYNDAIYVDQSGIVKVDILDGVVEGNDFNNRQWFQQTMNGETYFSDVYLSPVLNLPILVTGAPVKDEDSNIIGAVSPSIHFDRFWSRLYEFTDFQSQMSANGIAFLFNEKGDIIVHPDSSKILSANYFDEQNIDIEHLIEKKEEKSLCFNEITNEVSAYSHIGQIPGFNNYWYVGISVPQDELFAPLNKLLLNYIIIFGLVFIVTLLAIIKFSKYLVRPIEKLVSATTDLTNGKQFTPIEVQSYSEINLLSNQFNDMVEKLQDRERIHKKSTLILETTENGVFAIDKSTMRITTFNKTCEKLFEISKRDVIFKHVNEVCQYSEKFNAFVIDSNLIEKIEEVPNSIELECQCPESEQAISFLLNMTALPKKAQQNEAEILVVFSDLTEKKLMEKEMIRTEKLRVIGELSASFAHEIRNPLTTIRGFIQLMDVKENATDFEKRYYSVILQEIDRINGIVGDLMDIAKPNGDNQYVLSNLNNLISDITLLYDGQESMNNIKIIKKLDTQIPSFFTYTSKLKQVFINMIKNAFEAMPDGGSITIATKFVEQDNAVEIAFTDTGIGMDEETLATINKPFFTTKETGTGLGLPMCYMIIEDLGGSINVSSKVGEGTTFVVKLMIAEDSNTSQNGNIKTVGL</sequence>
<dbReference type="Pfam" id="PF00512">
    <property type="entry name" value="HisKA"/>
    <property type="match status" value="1"/>
</dbReference>
<dbReference type="PANTHER" id="PTHR43065">
    <property type="entry name" value="SENSOR HISTIDINE KINASE"/>
    <property type="match status" value="1"/>
</dbReference>
<evidence type="ECO:0000256" key="11">
    <source>
        <dbReference type="ARBA" id="ARBA00022989"/>
    </source>
</evidence>
<dbReference type="InterPro" id="IPR036097">
    <property type="entry name" value="HisK_dim/P_sf"/>
</dbReference>
<comment type="subcellular location">
    <subcellularLocation>
        <location evidence="2">Cell membrane</location>
        <topology evidence="2">Multi-pass membrane protein</topology>
    </subcellularLocation>
</comment>
<keyword evidence="9" id="KW-0418">Kinase</keyword>
<feature type="transmembrane region" description="Helical" evidence="14">
    <location>
        <begin position="288"/>
        <end position="307"/>
    </location>
</feature>
<evidence type="ECO:0000256" key="7">
    <source>
        <dbReference type="ARBA" id="ARBA00022692"/>
    </source>
</evidence>
<evidence type="ECO:0000256" key="13">
    <source>
        <dbReference type="ARBA" id="ARBA00023136"/>
    </source>
</evidence>
<dbReference type="CDD" id="cd00082">
    <property type="entry name" value="HisKA"/>
    <property type="match status" value="1"/>
</dbReference>
<dbReference type="SUPFAM" id="SSF55874">
    <property type="entry name" value="ATPase domain of HSP90 chaperone/DNA topoisomerase II/histidine kinase"/>
    <property type="match status" value="1"/>
</dbReference>
<dbReference type="PANTHER" id="PTHR43065:SF46">
    <property type="entry name" value="C4-DICARBOXYLATE TRANSPORT SENSOR PROTEIN DCTB"/>
    <property type="match status" value="1"/>
</dbReference>
<keyword evidence="8" id="KW-0547">Nucleotide-binding</keyword>
<dbReference type="SUPFAM" id="SSF47384">
    <property type="entry name" value="Homodimeric domain of signal transducing histidine kinase"/>
    <property type="match status" value="1"/>
</dbReference>
<dbReference type="SMART" id="SM00387">
    <property type="entry name" value="HATPase_c"/>
    <property type="match status" value="1"/>
</dbReference>
<evidence type="ECO:0000256" key="14">
    <source>
        <dbReference type="SAM" id="Phobius"/>
    </source>
</evidence>
<dbReference type="SMART" id="SM00388">
    <property type="entry name" value="HisKA"/>
    <property type="match status" value="1"/>
</dbReference>
<dbReference type="SMART" id="SM00304">
    <property type="entry name" value="HAMP"/>
    <property type="match status" value="1"/>
</dbReference>
<evidence type="ECO:0000256" key="4">
    <source>
        <dbReference type="ARBA" id="ARBA00022475"/>
    </source>
</evidence>
<dbReference type="AlphaFoldDB" id="A0A1S2LKU0"/>
<dbReference type="SUPFAM" id="SSF158472">
    <property type="entry name" value="HAMP domain-like"/>
    <property type="match status" value="1"/>
</dbReference>
<dbReference type="EMBL" id="MLQQ01000018">
    <property type="protein sequence ID" value="OIJ12954.1"/>
    <property type="molecule type" value="Genomic_DNA"/>
</dbReference>
<feature type="domain" description="HAMP" evidence="16">
    <location>
        <begin position="311"/>
        <end position="363"/>
    </location>
</feature>
<dbReference type="Gene3D" id="1.10.287.130">
    <property type="match status" value="1"/>
</dbReference>
<protein>
    <recommendedName>
        <fullName evidence="3">histidine kinase</fullName>
        <ecNumber evidence="3">2.7.13.3</ecNumber>
    </recommendedName>
</protein>
<evidence type="ECO:0000256" key="6">
    <source>
        <dbReference type="ARBA" id="ARBA00022679"/>
    </source>
</evidence>
<dbReference type="PRINTS" id="PR00344">
    <property type="entry name" value="BCTRLSENSOR"/>
</dbReference>
<dbReference type="PROSITE" id="PS50885">
    <property type="entry name" value="HAMP"/>
    <property type="match status" value="1"/>
</dbReference>
<evidence type="ECO:0000313" key="18">
    <source>
        <dbReference type="Proteomes" id="UP000180098"/>
    </source>
</evidence>
<name>A0A1S2LKU0_9BACI</name>
<dbReference type="Pfam" id="PF02743">
    <property type="entry name" value="dCache_1"/>
    <property type="match status" value="1"/>
</dbReference>
<evidence type="ECO:0000256" key="10">
    <source>
        <dbReference type="ARBA" id="ARBA00022840"/>
    </source>
</evidence>
<evidence type="ECO:0000256" key="5">
    <source>
        <dbReference type="ARBA" id="ARBA00022553"/>
    </source>
</evidence>
<dbReference type="InterPro" id="IPR003594">
    <property type="entry name" value="HATPase_dom"/>
</dbReference>
<dbReference type="InterPro" id="IPR036890">
    <property type="entry name" value="HATPase_C_sf"/>
</dbReference>
<reference evidence="17 18" key="1">
    <citation type="submission" date="2016-10" db="EMBL/GenBank/DDBJ databases">
        <title>Draft genome sequences of four alkaliphilic bacteria belonging to the Anaerobacillus genus.</title>
        <authorList>
            <person name="Bassil N.M."/>
            <person name="Lloyd J.R."/>
        </authorList>
    </citation>
    <scope>NUCLEOTIDE SEQUENCE [LARGE SCALE GENOMIC DNA]</scope>
    <source>
        <strain evidence="17 18">DSM 15340</strain>
    </source>
</reference>
<gene>
    <name evidence="17" type="ORF">BKP35_10345</name>
</gene>
<feature type="domain" description="Histidine kinase" evidence="15">
    <location>
        <begin position="507"/>
        <end position="717"/>
    </location>
</feature>
<dbReference type="InterPro" id="IPR033479">
    <property type="entry name" value="dCache_1"/>
</dbReference>
<dbReference type="InterPro" id="IPR004358">
    <property type="entry name" value="Sig_transdc_His_kin-like_C"/>
</dbReference>
<proteinExistence type="predicted"/>
<dbReference type="Gene3D" id="3.30.450.20">
    <property type="entry name" value="PAS domain"/>
    <property type="match status" value="2"/>
</dbReference>
<keyword evidence="11 14" id="KW-1133">Transmembrane helix</keyword>